<name>A0ABS9E0K8_9PROT</name>
<gene>
    <name evidence="1" type="ORF">L2A60_12825</name>
</gene>
<protein>
    <submittedName>
        <fullName evidence="1">2OG-Fe(II) oxygenase</fullName>
    </submittedName>
</protein>
<reference evidence="1 2" key="1">
    <citation type="submission" date="2022-01" db="EMBL/GenBank/DDBJ databases">
        <authorList>
            <person name="Won M."/>
            <person name="Kim S.-J."/>
            <person name="Kwon S.-W."/>
        </authorList>
    </citation>
    <scope>NUCLEOTIDE SEQUENCE [LARGE SCALE GENOMIC DNA]</scope>
    <source>
        <strain evidence="1 2">KCTC 23505</strain>
    </source>
</reference>
<evidence type="ECO:0000313" key="1">
    <source>
        <dbReference type="EMBL" id="MCF3947560.1"/>
    </source>
</evidence>
<evidence type="ECO:0000313" key="2">
    <source>
        <dbReference type="Proteomes" id="UP001521209"/>
    </source>
</evidence>
<dbReference type="EMBL" id="JAKGBZ010000025">
    <property type="protein sequence ID" value="MCF3947560.1"/>
    <property type="molecule type" value="Genomic_DNA"/>
</dbReference>
<dbReference type="PANTHER" id="PTHR33099">
    <property type="entry name" value="FE2OG DIOXYGENASE DOMAIN-CONTAINING PROTEIN"/>
    <property type="match status" value="1"/>
</dbReference>
<dbReference type="Proteomes" id="UP001521209">
    <property type="component" value="Unassembled WGS sequence"/>
</dbReference>
<accession>A0ABS9E0K8</accession>
<comment type="caution">
    <text evidence="1">The sequence shown here is derived from an EMBL/GenBank/DDBJ whole genome shotgun (WGS) entry which is preliminary data.</text>
</comment>
<sequence>MTRMSVSIASELDSLLGTVRRPGDFWTSGMEVLGVPSLEVDGAGQVALPLLPVQAGQLIACAEPAPYGRGKATIVDQNVRRTWQIGPDRVRIGGRRWAETLATIVARAAEGLGVSEPVDAEFYKLLIYDEGSFFVGHRDTEKAPGMFATLLVVLPSRFAGGTLIVRHKRREIQLDLHSEDPAEAAFTAFYADCVHEVLPITQGYRLTLVYNLLRWGKGRPPRAPSYESEQARLTVLLQGWRAAKQAADEDSPEKLVYLLEHAYTPAELGFAALKGADAARAGVLSAAAREAQCDLHLALLTIEESGIAEYSERYDGSWRGRWVDDAEAFEAGEVVDRSVILSDWRRPDGDAVVLGPIPVEGDEFAPPDAGEDLAPDEEHFHEATGNEGASFERTYRRAALVLWPSARIFAVLSQAGLAVTLPYLDDLVGRWEAVGAEQETPLWCAAHELTGHMLAQWPQQNWYPRESEGPSAAARLLALLTRLRDTAMIERALRDIVATGHHEKGDNEAIVGGLACLPPKRQSALLEQIIAGTAATAFAACADLLARATTLRQQHPGLRLVDAASLMIAKLPGDPAHGVTPEPWQNQARMRPGIVVDLLNGLGAIDATLAGRAADHILARPQHYDPDSILIPALRRLTTLTMSPSQAIERLRAACLAHLRARTAEPLAPPPDWRRASKLSCRCARCAELARFLDNTESRTWIFKAAEADRAHLQGTIKQARCNVDATTDKRGRPYSLLCVKNQASYDRRAKQREQDLADLMLLER</sequence>
<dbReference type="PANTHER" id="PTHR33099:SF7">
    <property type="entry name" value="MYND-TYPE DOMAIN-CONTAINING PROTEIN"/>
    <property type="match status" value="1"/>
</dbReference>
<organism evidence="1 2">
    <name type="scientific">Acidiphilium iwatense</name>
    <dbReference type="NCBI Taxonomy" id="768198"/>
    <lineage>
        <taxon>Bacteria</taxon>
        <taxon>Pseudomonadati</taxon>
        <taxon>Pseudomonadota</taxon>
        <taxon>Alphaproteobacteria</taxon>
        <taxon>Acetobacterales</taxon>
        <taxon>Acidocellaceae</taxon>
        <taxon>Acidiphilium</taxon>
    </lineage>
</organism>
<proteinExistence type="predicted"/>
<dbReference type="Gene3D" id="2.60.120.620">
    <property type="entry name" value="q2cbj1_9rhob like domain"/>
    <property type="match status" value="1"/>
</dbReference>
<dbReference type="RefSeq" id="WP_235704809.1">
    <property type="nucleotide sequence ID" value="NZ_JAKGBZ010000025.1"/>
</dbReference>
<keyword evidence="2" id="KW-1185">Reference proteome</keyword>